<feature type="chain" id="PRO_5046186125" evidence="1">
    <location>
        <begin position="23"/>
        <end position="331"/>
    </location>
</feature>
<evidence type="ECO:0000313" key="3">
    <source>
        <dbReference type="Proteomes" id="UP000636110"/>
    </source>
</evidence>
<proteinExistence type="predicted"/>
<comment type="caution">
    <text evidence="2">The sequence shown here is derived from an EMBL/GenBank/DDBJ whole genome shotgun (WGS) entry which is preliminary data.</text>
</comment>
<reference evidence="2 3" key="1">
    <citation type="submission" date="2019-11" db="EMBL/GenBank/DDBJ databases">
        <title>Description of Pedobacter sp. LMG 31462T.</title>
        <authorList>
            <person name="Carlier A."/>
            <person name="Qi S."/>
            <person name="Vandamme P."/>
        </authorList>
    </citation>
    <scope>NUCLEOTIDE SEQUENCE [LARGE SCALE GENOMIC DNA]</scope>
    <source>
        <strain evidence="2 3">LMG 31462</strain>
    </source>
</reference>
<gene>
    <name evidence="2" type="ORF">GM920_10380</name>
</gene>
<organism evidence="2 3">
    <name type="scientific">Pedobacter gandavensis</name>
    <dbReference type="NCBI Taxonomy" id="2679963"/>
    <lineage>
        <taxon>Bacteria</taxon>
        <taxon>Pseudomonadati</taxon>
        <taxon>Bacteroidota</taxon>
        <taxon>Sphingobacteriia</taxon>
        <taxon>Sphingobacteriales</taxon>
        <taxon>Sphingobacteriaceae</taxon>
        <taxon>Pedobacter</taxon>
    </lineage>
</organism>
<dbReference type="EMBL" id="WNXC01000003">
    <property type="protein sequence ID" value="MBB2149312.1"/>
    <property type="molecule type" value="Genomic_DNA"/>
</dbReference>
<dbReference type="RefSeq" id="WP_182956725.1">
    <property type="nucleotide sequence ID" value="NZ_WNXC01000003.1"/>
</dbReference>
<dbReference type="InterPro" id="IPR019861">
    <property type="entry name" value="PorP/SprF_Bacteroidetes"/>
</dbReference>
<dbReference type="Pfam" id="PF11751">
    <property type="entry name" value="PorP_SprF"/>
    <property type="match status" value="1"/>
</dbReference>
<evidence type="ECO:0000313" key="2">
    <source>
        <dbReference type="EMBL" id="MBB2149312.1"/>
    </source>
</evidence>
<feature type="signal peptide" evidence="1">
    <location>
        <begin position="1"/>
        <end position="22"/>
    </location>
</feature>
<sequence length="331" mass="36614">MRDLKKYGLVSLLVLGMSSAYAQQTIQFSQYVFNGLAVNPAYAGYKEEWTANFSFRSQWVGIDGAPRTGTASFDGLTDQEGKKMGLGFIASTDRLGPQNTSAFYVNYAYRLQLDAEDTKRLSFGIGAGATQYNLDGSKFISTDPGDGVIPLGNESKLRPDVRVGVYFYTPKFYIGASVLDLLSGLRGNDIATEGDYKVLRQVRHLYVTGGVMIPLTESLDLKPSFMLKEDFKGPTNLDLNAYLLISKVVWLGASYRTGVALWDKKNLQNGLSHSDAIAGIVELQMSNRFRLGYSYDYTTSKLSSYQSGSHEFSLSMSFPGKKARVLSPRYF</sequence>
<dbReference type="NCBIfam" id="TIGR03519">
    <property type="entry name" value="T9SS_PorP_fam"/>
    <property type="match status" value="1"/>
</dbReference>
<name>A0ABR6EVL9_9SPHI</name>
<keyword evidence="3" id="KW-1185">Reference proteome</keyword>
<evidence type="ECO:0000256" key="1">
    <source>
        <dbReference type="SAM" id="SignalP"/>
    </source>
</evidence>
<dbReference type="Proteomes" id="UP000636110">
    <property type="component" value="Unassembled WGS sequence"/>
</dbReference>
<accession>A0ABR6EVL9</accession>
<protein>
    <submittedName>
        <fullName evidence="2">Type IX secretion system membrane protein PorP/SprF</fullName>
    </submittedName>
</protein>
<keyword evidence="1" id="KW-0732">Signal</keyword>